<comment type="caution">
    <text evidence="7">The sequence shown here is derived from an EMBL/GenBank/DDBJ whole genome shotgun (WGS) entry which is preliminary data.</text>
</comment>
<proteinExistence type="inferred from homology"/>
<keyword evidence="8" id="KW-1185">Reference proteome</keyword>
<evidence type="ECO:0000256" key="4">
    <source>
        <dbReference type="ARBA" id="ARBA00023163"/>
    </source>
</evidence>
<evidence type="ECO:0000256" key="3">
    <source>
        <dbReference type="ARBA" id="ARBA00023125"/>
    </source>
</evidence>
<evidence type="ECO:0000313" key="8">
    <source>
        <dbReference type="Proteomes" id="UP000438093"/>
    </source>
</evidence>
<dbReference type="InterPro" id="IPR036388">
    <property type="entry name" value="WH-like_DNA-bd_sf"/>
</dbReference>
<evidence type="ECO:0000259" key="6">
    <source>
        <dbReference type="PROSITE" id="PS50931"/>
    </source>
</evidence>
<name>A0A6N7RM64_9ACTN</name>
<dbReference type="GO" id="GO:0003700">
    <property type="term" value="F:DNA-binding transcription factor activity"/>
    <property type="evidence" value="ECO:0007669"/>
    <property type="project" value="InterPro"/>
</dbReference>
<dbReference type="SUPFAM" id="SSF53850">
    <property type="entry name" value="Periplasmic binding protein-like II"/>
    <property type="match status" value="1"/>
</dbReference>
<dbReference type="Proteomes" id="UP000438093">
    <property type="component" value="Unassembled WGS sequence"/>
</dbReference>
<dbReference type="AlphaFoldDB" id="A0A6N7RM64"/>
<feature type="compositionally biased region" description="Basic and acidic residues" evidence="5">
    <location>
        <begin position="28"/>
        <end position="40"/>
    </location>
</feature>
<dbReference type="SUPFAM" id="SSF46785">
    <property type="entry name" value="Winged helix' DNA-binding domain"/>
    <property type="match status" value="1"/>
</dbReference>
<dbReference type="InterPro" id="IPR000847">
    <property type="entry name" value="LysR_HTH_N"/>
</dbReference>
<organism evidence="7 8">
    <name type="scientific">Eggerthella guodeyinii</name>
    <dbReference type="NCBI Taxonomy" id="2690837"/>
    <lineage>
        <taxon>Bacteria</taxon>
        <taxon>Bacillati</taxon>
        <taxon>Actinomycetota</taxon>
        <taxon>Coriobacteriia</taxon>
        <taxon>Eggerthellales</taxon>
        <taxon>Eggerthellaceae</taxon>
        <taxon>Eggerthella</taxon>
    </lineage>
</organism>
<accession>A0A6N7RM64</accession>
<keyword evidence="3" id="KW-0238">DNA-binding</keyword>
<gene>
    <name evidence="7" type="ORF">GJG86_06030</name>
</gene>
<dbReference type="PROSITE" id="PS50931">
    <property type="entry name" value="HTH_LYSR"/>
    <property type="match status" value="1"/>
</dbReference>
<dbReference type="EMBL" id="VTFY01000003">
    <property type="protein sequence ID" value="MRX82047.1"/>
    <property type="molecule type" value="Genomic_DNA"/>
</dbReference>
<dbReference type="GO" id="GO:0032993">
    <property type="term" value="C:protein-DNA complex"/>
    <property type="evidence" value="ECO:0007669"/>
    <property type="project" value="TreeGrafter"/>
</dbReference>
<comment type="similarity">
    <text evidence="1">Belongs to the LysR transcriptional regulatory family.</text>
</comment>
<evidence type="ECO:0000256" key="1">
    <source>
        <dbReference type="ARBA" id="ARBA00009437"/>
    </source>
</evidence>
<dbReference type="InterPro" id="IPR036390">
    <property type="entry name" value="WH_DNA-bd_sf"/>
</dbReference>
<feature type="domain" description="HTH lysR-type" evidence="6">
    <location>
        <begin position="42"/>
        <end position="98"/>
    </location>
</feature>
<evidence type="ECO:0000256" key="2">
    <source>
        <dbReference type="ARBA" id="ARBA00023015"/>
    </source>
</evidence>
<keyword evidence="4" id="KW-0804">Transcription</keyword>
<feature type="compositionally biased region" description="Polar residues" evidence="5">
    <location>
        <begin position="1"/>
        <end position="10"/>
    </location>
</feature>
<dbReference type="Pfam" id="PF00126">
    <property type="entry name" value="HTH_1"/>
    <property type="match status" value="1"/>
</dbReference>
<dbReference type="GO" id="GO:0003677">
    <property type="term" value="F:DNA binding"/>
    <property type="evidence" value="ECO:0007669"/>
    <property type="project" value="UniProtKB-KW"/>
</dbReference>
<evidence type="ECO:0000313" key="7">
    <source>
        <dbReference type="EMBL" id="MRX82047.1"/>
    </source>
</evidence>
<feature type="region of interest" description="Disordered" evidence="5">
    <location>
        <begin position="1"/>
        <end position="40"/>
    </location>
</feature>
<keyword evidence="2" id="KW-0805">Transcription regulation</keyword>
<sequence length="358" mass="39704">MMGTGRSRTPNAPCGTACRRKARSGFQNDRRHIGRKEPRPPMRTEYLEEFIAFSRHLSFSETAEELFIAKSTLSTHIANLERELGLKLIDRDNDNALTQEGALFLDGAKSALETLEGTVARCTRFREEAAGRVRIACLTPTASLASLLSESLDVPFQFVDREFREQPFAPLDTNRADIALLCDFSYFPRLVDEALARGLAYRPARPFPAVIAMMASHPLAAKRQLSRDDLVGASIMTESMLAYEHDRILIDRMLGADLHLSYAPGSMQSFSDLLIADFGTALYITPKATANLYCARRDDVVLVDRLDGAPFGFPLVVAWRADADPRVISAAETIHACLKELEQLENLAPRDRAIKAAS</sequence>
<dbReference type="PANTHER" id="PTHR30346">
    <property type="entry name" value="TRANSCRIPTIONAL DUAL REGULATOR HCAR-RELATED"/>
    <property type="match status" value="1"/>
</dbReference>
<dbReference type="PANTHER" id="PTHR30346:SF28">
    <property type="entry name" value="HTH-TYPE TRANSCRIPTIONAL REGULATOR CYNR"/>
    <property type="match status" value="1"/>
</dbReference>
<dbReference type="Gene3D" id="3.40.190.10">
    <property type="entry name" value="Periplasmic binding protein-like II"/>
    <property type="match status" value="2"/>
</dbReference>
<evidence type="ECO:0000256" key="5">
    <source>
        <dbReference type="SAM" id="MobiDB-lite"/>
    </source>
</evidence>
<dbReference type="Gene3D" id="1.10.10.10">
    <property type="entry name" value="Winged helix-like DNA-binding domain superfamily/Winged helix DNA-binding domain"/>
    <property type="match status" value="1"/>
</dbReference>
<protein>
    <submittedName>
        <fullName evidence="7">LysR family transcriptional regulator</fullName>
    </submittedName>
</protein>
<reference evidence="8" key="1">
    <citation type="submission" date="2019-08" db="EMBL/GenBank/DDBJ databases">
        <title>Arthrobacter sp. nov., isolated from plateau pika and Tibetan wild ass.</title>
        <authorList>
            <person name="Ge Y."/>
        </authorList>
    </citation>
    <scope>NUCLEOTIDE SEQUENCE [LARGE SCALE GENOMIC DNA]</scope>
    <source>
        <strain evidence="8">HF-4214</strain>
    </source>
</reference>